<dbReference type="Proteomes" id="UP000623608">
    <property type="component" value="Unassembled WGS sequence"/>
</dbReference>
<keyword evidence="7" id="KW-1185">Reference proteome</keyword>
<dbReference type="Pfam" id="PF00582">
    <property type="entry name" value="Usp"/>
    <property type="match status" value="1"/>
</dbReference>
<evidence type="ECO:0000256" key="4">
    <source>
        <dbReference type="SAM" id="MobiDB-lite"/>
    </source>
</evidence>
<name>A0A919NRK3_9ACTN</name>
<evidence type="ECO:0000259" key="5">
    <source>
        <dbReference type="Pfam" id="PF00582"/>
    </source>
</evidence>
<dbReference type="PANTHER" id="PTHR46268:SF27">
    <property type="entry name" value="UNIVERSAL STRESS PROTEIN RV2623"/>
    <property type="match status" value="1"/>
</dbReference>
<comment type="caution">
    <text evidence="6">The sequence shown here is derived from an EMBL/GenBank/DDBJ whole genome shotgun (WGS) entry which is preliminary data.</text>
</comment>
<evidence type="ECO:0000313" key="7">
    <source>
        <dbReference type="Proteomes" id="UP000623608"/>
    </source>
</evidence>
<proteinExistence type="inferred from homology"/>
<dbReference type="EMBL" id="BOMY01000039">
    <property type="protein sequence ID" value="GIF23393.1"/>
    <property type="molecule type" value="Genomic_DNA"/>
</dbReference>
<dbReference type="InterPro" id="IPR006016">
    <property type="entry name" value="UspA"/>
</dbReference>
<evidence type="ECO:0000256" key="1">
    <source>
        <dbReference type="ARBA" id="ARBA00008791"/>
    </source>
</evidence>
<feature type="region of interest" description="Disordered" evidence="4">
    <location>
        <begin position="1"/>
        <end position="21"/>
    </location>
</feature>
<comment type="similarity">
    <text evidence="1">Belongs to the universal stress protein A family.</text>
</comment>
<dbReference type="GO" id="GO:0005524">
    <property type="term" value="F:ATP binding"/>
    <property type="evidence" value="ECO:0007669"/>
    <property type="project" value="UniProtKB-KW"/>
</dbReference>
<reference evidence="6" key="1">
    <citation type="submission" date="2021-01" db="EMBL/GenBank/DDBJ databases">
        <title>Whole genome shotgun sequence of Actinoplanes tereljensis NBRC 105297.</title>
        <authorList>
            <person name="Komaki H."/>
            <person name="Tamura T."/>
        </authorList>
    </citation>
    <scope>NUCLEOTIDE SEQUENCE</scope>
    <source>
        <strain evidence="6">NBRC 105297</strain>
    </source>
</reference>
<dbReference type="InterPro" id="IPR014729">
    <property type="entry name" value="Rossmann-like_a/b/a_fold"/>
</dbReference>
<evidence type="ECO:0000313" key="6">
    <source>
        <dbReference type="EMBL" id="GIF23393.1"/>
    </source>
</evidence>
<dbReference type="PANTHER" id="PTHR46268">
    <property type="entry name" value="STRESS RESPONSE PROTEIN NHAX"/>
    <property type="match status" value="1"/>
</dbReference>
<dbReference type="InterPro" id="IPR006015">
    <property type="entry name" value="Universal_stress_UspA"/>
</dbReference>
<organism evidence="6 7">
    <name type="scientific">Paractinoplanes tereljensis</name>
    <dbReference type="NCBI Taxonomy" id="571912"/>
    <lineage>
        <taxon>Bacteria</taxon>
        <taxon>Bacillati</taxon>
        <taxon>Actinomycetota</taxon>
        <taxon>Actinomycetes</taxon>
        <taxon>Micromonosporales</taxon>
        <taxon>Micromonosporaceae</taxon>
        <taxon>Paractinoplanes</taxon>
    </lineage>
</organism>
<dbReference type="PRINTS" id="PR01438">
    <property type="entry name" value="UNVRSLSTRESS"/>
</dbReference>
<dbReference type="Gene3D" id="3.40.50.620">
    <property type="entry name" value="HUPs"/>
    <property type="match status" value="1"/>
</dbReference>
<sequence length="156" mass="16422">MRGESGSDGRPVTAGVDDSPSAEAVLTEAFEAARSRGVPVGIVHSYLPPIPLWLTPAVNPGDVATPETDAYERDRLEERLAPWRGKYRDVPVEVVVTHESIAAALVEASRRAQLVVVGSRGHGAVTGALLGSTGLQLLHHAHCPVLISRHAVESGA</sequence>
<evidence type="ECO:0000256" key="3">
    <source>
        <dbReference type="ARBA" id="ARBA00022840"/>
    </source>
</evidence>
<evidence type="ECO:0000256" key="2">
    <source>
        <dbReference type="ARBA" id="ARBA00022741"/>
    </source>
</evidence>
<gene>
    <name evidence="6" type="ORF">Ate02nite_61230</name>
</gene>
<feature type="domain" description="UspA" evidence="5">
    <location>
        <begin position="10"/>
        <end position="149"/>
    </location>
</feature>
<dbReference type="AlphaFoldDB" id="A0A919NRK3"/>
<keyword evidence="3" id="KW-0067">ATP-binding</keyword>
<dbReference type="SUPFAM" id="SSF52402">
    <property type="entry name" value="Adenine nucleotide alpha hydrolases-like"/>
    <property type="match status" value="1"/>
</dbReference>
<accession>A0A919NRK3</accession>
<keyword evidence="2" id="KW-0547">Nucleotide-binding</keyword>
<protein>
    <recommendedName>
        <fullName evidence="5">UspA domain-containing protein</fullName>
    </recommendedName>
</protein>